<dbReference type="InterPro" id="IPR007184">
    <property type="entry name" value="Mannoside_phosphorylase"/>
</dbReference>
<dbReference type="Proteomes" id="UP001172082">
    <property type="component" value="Unassembled WGS sequence"/>
</dbReference>
<dbReference type="CDD" id="cd18614">
    <property type="entry name" value="GH130"/>
    <property type="match status" value="1"/>
</dbReference>
<keyword evidence="5" id="KW-1185">Reference proteome</keyword>
<evidence type="ECO:0000313" key="5">
    <source>
        <dbReference type="Proteomes" id="UP001172082"/>
    </source>
</evidence>
<dbReference type="PANTHER" id="PTHR34106">
    <property type="entry name" value="GLYCOSIDASE"/>
    <property type="match status" value="1"/>
</dbReference>
<organism evidence="4 5">
    <name type="scientific">Splendidivirga corallicola</name>
    <dbReference type="NCBI Taxonomy" id="3051826"/>
    <lineage>
        <taxon>Bacteria</taxon>
        <taxon>Pseudomonadati</taxon>
        <taxon>Bacteroidota</taxon>
        <taxon>Cytophagia</taxon>
        <taxon>Cytophagales</taxon>
        <taxon>Splendidivirgaceae</taxon>
        <taxon>Splendidivirga</taxon>
    </lineage>
</organism>
<keyword evidence="2" id="KW-0808">Transferase</keyword>
<dbReference type="EMBL" id="JAUJEA010000009">
    <property type="protein sequence ID" value="MDN5203912.1"/>
    <property type="molecule type" value="Genomic_DNA"/>
</dbReference>
<evidence type="ECO:0000256" key="3">
    <source>
        <dbReference type="ARBA" id="ARBA00024356"/>
    </source>
</evidence>
<accession>A0ABT8KVE1</accession>
<keyword evidence="1" id="KW-0328">Glycosyltransferase</keyword>
<name>A0ABT8KVE1_9BACT</name>
<evidence type="ECO:0008006" key="6">
    <source>
        <dbReference type="Google" id="ProtNLM"/>
    </source>
</evidence>
<comment type="caution">
    <text evidence="4">The sequence shown here is derived from an EMBL/GenBank/DDBJ whole genome shotgun (WGS) entry which is preliminary data.</text>
</comment>
<evidence type="ECO:0000313" key="4">
    <source>
        <dbReference type="EMBL" id="MDN5203912.1"/>
    </source>
</evidence>
<dbReference type="Pfam" id="PF04041">
    <property type="entry name" value="Glyco_hydro_130"/>
    <property type="match status" value="2"/>
</dbReference>
<dbReference type="SUPFAM" id="SSF75005">
    <property type="entry name" value="Arabinanase/levansucrase/invertase"/>
    <property type="match status" value="1"/>
</dbReference>
<evidence type="ECO:0000256" key="1">
    <source>
        <dbReference type="ARBA" id="ARBA00022676"/>
    </source>
</evidence>
<sequence>MKFEDEGVFNPACIKAGENIHMFYRATRKENYSTLGYCLLENPLKIKHRYDKPVLLPEDGIKGIEDPRITKIDDTYYLTYTVYDGVNARGALATSKDLKIFCKEGFLTPEFTYEEFKRLAEVDSKVREKYFRHFELYRERGLLNDGKKRPKLLIWDKNVIFFPKKINGKLAYLHRIRPGIQLVLINSLKDLSREFWEQYFMNFSNYIVLDPKYQFEASYIGGGCPPIETKDGWLLIYHAVQDTPKGYVYSAGAALLDLKDPTKEIGRLRTPLFSPKLKWEKEGVVNNVVFPTGAIMQDDTLYIYYGAADERIGVASTKLSELLDKLKRTYHATYHN</sequence>
<gene>
    <name evidence="4" type="ORF">QQ008_21145</name>
</gene>
<dbReference type="Gene3D" id="2.115.10.20">
    <property type="entry name" value="Glycosyl hydrolase domain, family 43"/>
    <property type="match status" value="1"/>
</dbReference>
<dbReference type="PIRSF" id="PIRSF016202">
    <property type="entry name" value="PH1107"/>
    <property type="match status" value="1"/>
</dbReference>
<dbReference type="PANTHER" id="PTHR34106:SF5">
    <property type="entry name" value="GLYCOSIDASE"/>
    <property type="match status" value="1"/>
</dbReference>
<proteinExistence type="inferred from homology"/>
<dbReference type="InterPro" id="IPR023296">
    <property type="entry name" value="Glyco_hydro_beta-prop_sf"/>
</dbReference>
<protein>
    <recommendedName>
        <fullName evidence="6">Pesticidal protein Cry7Aa</fullName>
    </recommendedName>
</protein>
<dbReference type="RefSeq" id="WP_346753936.1">
    <property type="nucleotide sequence ID" value="NZ_JAUJEA010000009.1"/>
</dbReference>
<comment type="similarity">
    <text evidence="3">Belongs to the glycosyl hydrolase 130 family.</text>
</comment>
<evidence type="ECO:0000256" key="2">
    <source>
        <dbReference type="ARBA" id="ARBA00022679"/>
    </source>
</evidence>
<reference evidence="4" key="1">
    <citation type="submission" date="2023-06" db="EMBL/GenBank/DDBJ databases">
        <title>Genomic of Parafulvivirga corallium.</title>
        <authorList>
            <person name="Wang G."/>
        </authorList>
    </citation>
    <scope>NUCLEOTIDE SEQUENCE</scope>
    <source>
        <strain evidence="4">BMA10</strain>
    </source>
</reference>